<feature type="transmembrane region" description="Helical" evidence="5">
    <location>
        <begin position="372"/>
        <end position="392"/>
    </location>
</feature>
<dbReference type="InterPro" id="IPR036388">
    <property type="entry name" value="WH-like_DNA-bd_sf"/>
</dbReference>
<reference evidence="7 8" key="1">
    <citation type="submission" date="2020-08" db="EMBL/GenBank/DDBJ databases">
        <authorList>
            <person name="Liu C."/>
            <person name="Sun Q."/>
        </authorList>
    </citation>
    <scope>NUCLEOTIDE SEQUENCE [LARGE SCALE GENOMIC DNA]</scope>
    <source>
        <strain evidence="7 8">N22</strain>
    </source>
</reference>
<evidence type="ECO:0000256" key="4">
    <source>
        <dbReference type="SAM" id="MobiDB-lite"/>
    </source>
</evidence>
<dbReference type="GO" id="GO:0006355">
    <property type="term" value="P:regulation of DNA-templated transcription"/>
    <property type="evidence" value="ECO:0007669"/>
    <property type="project" value="InterPro"/>
</dbReference>
<feature type="transmembrane region" description="Helical" evidence="5">
    <location>
        <begin position="101"/>
        <end position="121"/>
    </location>
</feature>
<name>A0A842JJP9_9ACTN</name>
<dbReference type="AlphaFoldDB" id="A0A842JJP9"/>
<feature type="transmembrane region" description="Helical" evidence="5">
    <location>
        <begin position="157"/>
        <end position="176"/>
    </location>
</feature>
<dbReference type="RefSeq" id="WP_185905251.1">
    <property type="nucleotide sequence ID" value="NZ_JACMSE010000005.1"/>
</dbReference>
<feature type="transmembrane region" description="Helical" evidence="5">
    <location>
        <begin position="76"/>
        <end position="95"/>
    </location>
</feature>
<keyword evidence="5" id="KW-1133">Transmembrane helix</keyword>
<accession>A0A842JJP9</accession>
<evidence type="ECO:0000256" key="2">
    <source>
        <dbReference type="ARBA" id="ARBA00023125"/>
    </source>
</evidence>
<keyword evidence="2" id="KW-0238">DNA-binding</keyword>
<dbReference type="GO" id="GO:0003677">
    <property type="term" value="F:DNA binding"/>
    <property type="evidence" value="ECO:0007669"/>
    <property type="project" value="UniProtKB-KW"/>
</dbReference>
<evidence type="ECO:0000256" key="1">
    <source>
        <dbReference type="ARBA" id="ARBA00023015"/>
    </source>
</evidence>
<proteinExistence type="predicted"/>
<dbReference type="Pfam" id="PF00196">
    <property type="entry name" value="GerE"/>
    <property type="match status" value="1"/>
</dbReference>
<dbReference type="CDD" id="cd06170">
    <property type="entry name" value="LuxR_C_like"/>
    <property type="match status" value="1"/>
</dbReference>
<dbReference type="InterPro" id="IPR000792">
    <property type="entry name" value="Tscrpt_reg_LuxR_C"/>
</dbReference>
<feature type="region of interest" description="Disordered" evidence="4">
    <location>
        <begin position="184"/>
        <end position="203"/>
    </location>
</feature>
<dbReference type="PANTHER" id="PTHR44688">
    <property type="entry name" value="DNA-BINDING TRANSCRIPTIONAL ACTIVATOR DEVR_DOSR"/>
    <property type="match status" value="1"/>
</dbReference>
<dbReference type="SMART" id="SM00421">
    <property type="entry name" value="HTH_LUXR"/>
    <property type="match status" value="1"/>
</dbReference>
<keyword evidence="8" id="KW-1185">Reference proteome</keyword>
<protein>
    <submittedName>
        <fullName evidence="7">Helix-turn-helix transcriptional regulator</fullName>
    </submittedName>
</protein>
<comment type="caution">
    <text evidence="7">The sequence shown here is derived from an EMBL/GenBank/DDBJ whole genome shotgun (WGS) entry which is preliminary data.</text>
</comment>
<dbReference type="PROSITE" id="PS50043">
    <property type="entry name" value="HTH_LUXR_2"/>
    <property type="match status" value="1"/>
</dbReference>
<feature type="transmembrane region" description="Helical" evidence="5">
    <location>
        <begin position="12"/>
        <end position="33"/>
    </location>
</feature>
<dbReference type="Proteomes" id="UP000587396">
    <property type="component" value="Unassembled WGS sequence"/>
</dbReference>
<sequence>MASAIKPQTLRMIMSSALYWAWIFLLYWSPLLLGSGWDSLCAKGAAFLGSAAAFFIWFAVVRAGRRSLFDRVFSRMLPFVLTPLAGLGALANALAGPLPLVLLLALWFLAGFGAAFILVRVSHLMFKEGQENTSFVMFVMLFVSCLVAVFASQMPVASVEAGVAMAVLPIVSFSFVHVKKRAPGEPASLDDVDAPGSGSRVFEGDSPSRRTFFVSLVQMFFYSMAFSFALLTGLYSSGGDMSPMYVWFGVFLAGIVVMFYGMWFHRRVKVDLMQLILLGFAVVGLAPFALANVIPAEARYASCVLLMLGFTSYDMLGLSRLLSTISAQDVSFTRYFVLGRFGNAFGVFAGWALAAASLAATGLLENQLVTQALPLVLIVVLTVLVMVCSYWGQPGSGKPGKDEAAVDSVGVWRRSCEDLCDAFGLSSREREVFALCAKGRDSAYICSALYISAHTVKSHVYHIYNKIGIHSQQELISMVEQRAEELKREASQEPKG</sequence>
<organism evidence="7 8">
    <name type="scientific">Gordonibacter massiliensis</name>
    <name type="common">ex Traore et al. 2017</name>
    <dbReference type="NCBI Taxonomy" id="1841863"/>
    <lineage>
        <taxon>Bacteria</taxon>
        <taxon>Bacillati</taxon>
        <taxon>Actinomycetota</taxon>
        <taxon>Coriobacteriia</taxon>
        <taxon>Eggerthellales</taxon>
        <taxon>Eggerthellaceae</taxon>
        <taxon>Gordonibacter</taxon>
    </lineage>
</organism>
<dbReference type="PANTHER" id="PTHR44688:SF16">
    <property type="entry name" value="DNA-BINDING TRANSCRIPTIONAL ACTIVATOR DEVR_DOSR"/>
    <property type="match status" value="1"/>
</dbReference>
<gene>
    <name evidence="7" type="ORF">H7313_08695</name>
</gene>
<keyword evidence="3" id="KW-0804">Transcription</keyword>
<dbReference type="Gene3D" id="1.10.10.10">
    <property type="entry name" value="Winged helix-like DNA-binding domain superfamily/Winged helix DNA-binding domain"/>
    <property type="match status" value="1"/>
</dbReference>
<dbReference type="EMBL" id="JACMSE010000005">
    <property type="protein sequence ID" value="MBC2889419.1"/>
    <property type="molecule type" value="Genomic_DNA"/>
</dbReference>
<evidence type="ECO:0000256" key="5">
    <source>
        <dbReference type="SAM" id="Phobius"/>
    </source>
</evidence>
<feature type="transmembrane region" description="Helical" evidence="5">
    <location>
        <begin position="244"/>
        <end position="263"/>
    </location>
</feature>
<evidence type="ECO:0000313" key="8">
    <source>
        <dbReference type="Proteomes" id="UP000587396"/>
    </source>
</evidence>
<feature type="domain" description="HTH luxR-type" evidence="6">
    <location>
        <begin position="418"/>
        <end position="483"/>
    </location>
</feature>
<feature type="transmembrane region" description="Helical" evidence="5">
    <location>
        <begin position="212"/>
        <end position="232"/>
    </location>
</feature>
<keyword evidence="5" id="KW-0812">Transmembrane</keyword>
<keyword evidence="5" id="KW-0472">Membrane</keyword>
<feature type="transmembrane region" description="Helical" evidence="5">
    <location>
        <begin position="133"/>
        <end position="151"/>
    </location>
</feature>
<feature type="transmembrane region" description="Helical" evidence="5">
    <location>
        <begin position="299"/>
        <end position="316"/>
    </location>
</feature>
<dbReference type="SUPFAM" id="SSF46894">
    <property type="entry name" value="C-terminal effector domain of the bipartite response regulators"/>
    <property type="match status" value="1"/>
</dbReference>
<dbReference type="PRINTS" id="PR00038">
    <property type="entry name" value="HTHLUXR"/>
</dbReference>
<evidence type="ECO:0000259" key="6">
    <source>
        <dbReference type="PROSITE" id="PS50043"/>
    </source>
</evidence>
<evidence type="ECO:0000313" key="7">
    <source>
        <dbReference type="EMBL" id="MBC2889419.1"/>
    </source>
</evidence>
<keyword evidence="1" id="KW-0805">Transcription regulation</keyword>
<dbReference type="InterPro" id="IPR016032">
    <property type="entry name" value="Sig_transdc_resp-reg_C-effctor"/>
</dbReference>
<feature type="transmembrane region" description="Helical" evidence="5">
    <location>
        <begin position="337"/>
        <end position="360"/>
    </location>
</feature>
<feature type="transmembrane region" description="Helical" evidence="5">
    <location>
        <begin position="45"/>
        <end position="64"/>
    </location>
</feature>
<evidence type="ECO:0000256" key="3">
    <source>
        <dbReference type="ARBA" id="ARBA00023163"/>
    </source>
</evidence>
<feature type="transmembrane region" description="Helical" evidence="5">
    <location>
        <begin position="275"/>
        <end position="293"/>
    </location>
</feature>